<evidence type="ECO:0000313" key="2">
    <source>
        <dbReference type="EMBL" id="MBB5103393.1"/>
    </source>
</evidence>
<dbReference type="Proteomes" id="UP000549009">
    <property type="component" value="Unassembled WGS sequence"/>
</dbReference>
<reference evidence="2 3" key="1">
    <citation type="submission" date="2020-08" db="EMBL/GenBank/DDBJ databases">
        <title>Genomic Encyclopedia of Type Strains, Phase III (KMG-III): the genomes of soil and plant-associated and newly described type strains.</title>
        <authorList>
            <person name="Whitman W."/>
        </authorList>
    </citation>
    <scope>NUCLEOTIDE SEQUENCE [LARGE SCALE GENOMIC DNA]</scope>
    <source>
        <strain evidence="2 3">CECT 3146</strain>
    </source>
</reference>
<comment type="caution">
    <text evidence="2">The sequence shown here is derived from an EMBL/GenBank/DDBJ whole genome shotgun (WGS) entry which is preliminary data.</text>
</comment>
<gene>
    <name evidence="2" type="ORF">FHS40_002446</name>
</gene>
<dbReference type="EMBL" id="JACHJD010000003">
    <property type="protein sequence ID" value="MBB5103393.1"/>
    <property type="molecule type" value="Genomic_DNA"/>
</dbReference>
<feature type="region of interest" description="Disordered" evidence="1">
    <location>
        <begin position="17"/>
        <end position="62"/>
    </location>
</feature>
<evidence type="ECO:0000313" key="3">
    <source>
        <dbReference type="Proteomes" id="UP000549009"/>
    </source>
</evidence>
<sequence>MDDLGVCIRGAIDWSLSTRPNSDGAAPAFRPGGWADSPCDQVPEPLPHPSVSWRWQHTPGPG</sequence>
<evidence type="ECO:0000256" key="1">
    <source>
        <dbReference type="SAM" id="MobiDB-lite"/>
    </source>
</evidence>
<keyword evidence="3" id="KW-1185">Reference proteome</keyword>
<organism evidence="2 3">
    <name type="scientific">Streptomyces spectabilis</name>
    <dbReference type="NCBI Taxonomy" id="68270"/>
    <lineage>
        <taxon>Bacteria</taxon>
        <taxon>Bacillati</taxon>
        <taxon>Actinomycetota</taxon>
        <taxon>Actinomycetes</taxon>
        <taxon>Kitasatosporales</taxon>
        <taxon>Streptomycetaceae</taxon>
        <taxon>Streptomyces</taxon>
    </lineage>
</organism>
<dbReference type="RefSeq" id="WP_150511024.1">
    <property type="nucleotide sequence ID" value="NZ_BMSQ01000023.1"/>
</dbReference>
<dbReference type="AlphaFoldDB" id="A0A7W8ETQ3"/>
<protein>
    <submittedName>
        <fullName evidence="2">Uncharacterized protein</fullName>
    </submittedName>
</protein>
<name>A0A7W8ETQ3_STRST</name>
<dbReference type="OrthoDB" id="2989600at2"/>
<accession>A0A7W8ETQ3</accession>
<proteinExistence type="predicted"/>